<dbReference type="SUPFAM" id="SSF53756">
    <property type="entry name" value="UDP-Glycosyltransferase/glycogen phosphorylase"/>
    <property type="match status" value="1"/>
</dbReference>
<accession>A0A5J6LHY6</accession>
<dbReference type="Pfam" id="PF00534">
    <property type="entry name" value="Glycos_transf_1"/>
    <property type="match status" value="1"/>
</dbReference>
<reference evidence="3 4" key="1">
    <citation type="submission" date="2019-09" db="EMBL/GenBank/DDBJ databases">
        <title>Nitrincola iocasae sp. nov., a bacterium isolated from the sediment collected at a cold seep field in South China Sea.</title>
        <authorList>
            <person name="Zhang H."/>
            <person name="Wang H."/>
            <person name="Li C."/>
        </authorList>
    </citation>
    <scope>NUCLEOTIDE SEQUENCE [LARGE SCALE GENOMIC DNA]</scope>
    <source>
        <strain evidence="3 4">KXZD1103</strain>
    </source>
</reference>
<dbReference type="GO" id="GO:0016757">
    <property type="term" value="F:glycosyltransferase activity"/>
    <property type="evidence" value="ECO:0007669"/>
    <property type="project" value="InterPro"/>
</dbReference>
<name>A0A5J6LHY6_9GAMM</name>
<keyword evidence="4" id="KW-1185">Reference proteome</keyword>
<dbReference type="SUPFAM" id="SSF89550">
    <property type="entry name" value="PHP domain-like"/>
    <property type="match status" value="1"/>
</dbReference>
<protein>
    <submittedName>
        <fullName evidence="3">Glycosyltransferase</fullName>
    </submittedName>
</protein>
<gene>
    <name evidence="3" type="ORF">F5I99_18095</name>
</gene>
<evidence type="ECO:0000313" key="3">
    <source>
        <dbReference type="EMBL" id="QEW08247.1"/>
    </source>
</evidence>
<keyword evidence="3" id="KW-0808">Transferase</keyword>
<dbReference type="InterPro" id="IPR001296">
    <property type="entry name" value="Glyco_trans_1"/>
</dbReference>
<dbReference type="KEGG" id="nik:F5I99_18095"/>
<sequence>MTGSDFHARTRSEFQAFLVQQAQRFPAPNRLRVDLHCHDHNSDVPDELWGRLLKLPETWLPTDKLVQRLQQAGTDLVTITNHNNARSCWQLMEQGMDVLSAAEFTCHFPDESLSIHVLVYGFTPQQESRLNRLRQNIYHFAAYTLEQDLPTVLPHPLFFYSAKNSRGIEALEKLALLFERYEVLNGQRGFWQNRMTQLWVESLTEEKIHQLALKHKINPHDFCAHPYHKCVTGGSDDHNGIFAGECGSFLYVDNLDERRKTEPLSSLALEALRAGYIAPYGEPGEEERLTTTFLDYFSQVAIHMKDPGLLRLMLHKGSLKDKLLCLGISNAMQELQRHKYTLTFLKTFHQALGGKAPALLSNLGVPKEFKPTLKIIKQLAKARRKQPDQFSLTLRDSIPELYREVTGIFFRRLERELDGFKGQRFSRANLNTLISQFEVPTSFRHLAASKMSAQSHMSQVQVFKMMDELTFPALAALVIGGASFTGSQVLFANRKLMNQLADSLNAGHHSERILWLTDSFCDSNGVSSFLKNVLTEVQTRNLPIDLLTCHPDLSAEDHLQVLRPVSRCSLPAPFEQTFYLPDMLELQRVFEQGGYDRIICSTELIMGPVALYLKHAFSVPVWFYMHTDWNEFFSRSAGLNLQQSDRLRRLLRAFYTQFDGLLVLNNEHKTWLESPAMGMDASRLQLTAHWVDASFHQISHRRRLPDSRPTLLYAGRISREKGVLDLPSVLTRIQAHLPDVRLIIAGDGPALKKLRKKMPEAEYTGWIAAEQMAELYLQADLLLLPSRFDTFGCVVLEALATGLPVVAYASKGPADIVRHNQEGFLCNTAEQMADQAMHYLQLPTIQQKIMQNAAIARYADYHPRPILDQLMHNIGLHNQSDSSEEPDLYETQAT</sequence>
<feature type="domain" description="Glycosyl transferase family 1" evidence="1">
    <location>
        <begin position="702"/>
        <end position="853"/>
    </location>
</feature>
<dbReference type="InterPro" id="IPR016195">
    <property type="entry name" value="Pol/histidinol_Pase-like"/>
</dbReference>
<dbReference type="Gene3D" id="3.20.20.140">
    <property type="entry name" value="Metal-dependent hydrolases"/>
    <property type="match status" value="1"/>
</dbReference>
<evidence type="ECO:0000313" key="4">
    <source>
        <dbReference type="Proteomes" id="UP000325606"/>
    </source>
</evidence>
<dbReference type="Pfam" id="PF13439">
    <property type="entry name" value="Glyco_transf_4"/>
    <property type="match status" value="1"/>
</dbReference>
<dbReference type="Gene3D" id="3.40.50.2000">
    <property type="entry name" value="Glycogen Phosphorylase B"/>
    <property type="match status" value="2"/>
</dbReference>
<dbReference type="EMBL" id="CP044222">
    <property type="protein sequence ID" value="QEW08247.1"/>
    <property type="molecule type" value="Genomic_DNA"/>
</dbReference>
<dbReference type="InterPro" id="IPR050194">
    <property type="entry name" value="Glycosyltransferase_grp1"/>
</dbReference>
<dbReference type="PANTHER" id="PTHR45947">
    <property type="entry name" value="SULFOQUINOVOSYL TRANSFERASE SQD2"/>
    <property type="match status" value="1"/>
</dbReference>
<dbReference type="Proteomes" id="UP000325606">
    <property type="component" value="Chromosome"/>
</dbReference>
<evidence type="ECO:0000259" key="1">
    <source>
        <dbReference type="Pfam" id="PF00534"/>
    </source>
</evidence>
<proteinExistence type="predicted"/>
<dbReference type="InterPro" id="IPR028098">
    <property type="entry name" value="Glyco_trans_4-like_N"/>
</dbReference>
<dbReference type="PANTHER" id="PTHR45947:SF3">
    <property type="entry name" value="SULFOQUINOVOSYL TRANSFERASE SQD2"/>
    <property type="match status" value="1"/>
</dbReference>
<evidence type="ECO:0000259" key="2">
    <source>
        <dbReference type="Pfam" id="PF13439"/>
    </source>
</evidence>
<organism evidence="3 4">
    <name type="scientific">Nitrincola iocasae</name>
    <dbReference type="NCBI Taxonomy" id="2614693"/>
    <lineage>
        <taxon>Bacteria</taxon>
        <taxon>Pseudomonadati</taxon>
        <taxon>Pseudomonadota</taxon>
        <taxon>Gammaproteobacteria</taxon>
        <taxon>Oceanospirillales</taxon>
        <taxon>Oceanospirillaceae</taxon>
        <taxon>Nitrincola</taxon>
    </lineage>
</organism>
<dbReference type="RefSeq" id="WP_151058478.1">
    <property type="nucleotide sequence ID" value="NZ_CP044222.1"/>
</dbReference>
<feature type="domain" description="Glycosyltransferase subfamily 4-like N-terminal" evidence="2">
    <location>
        <begin position="524"/>
        <end position="693"/>
    </location>
</feature>
<dbReference type="AlphaFoldDB" id="A0A5J6LHY6"/>